<dbReference type="Pfam" id="PF00454">
    <property type="entry name" value="PI3_PI4_kinase"/>
    <property type="match status" value="1"/>
</dbReference>
<feature type="region of interest" description="Disordered" evidence="1">
    <location>
        <begin position="66"/>
        <end position="88"/>
    </location>
</feature>
<organism evidence="3 4">
    <name type="scientific">Acrasis kona</name>
    <dbReference type="NCBI Taxonomy" id="1008807"/>
    <lineage>
        <taxon>Eukaryota</taxon>
        <taxon>Discoba</taxon>
        <taxon>Heterolobosea</taxon>
        <taxon>Tetramitia</taxon>
        <taxon>Eutetramitia</taxon>
        <taxon>Acrasidae</taxon>
        <taxon>Acrasis</taxon>
    </lineage>
</organism>
<dbReference type="SUPFAM" id="SSF56112">
    <property type="entry name" value="Protein kinase-like (PK-like)"/>
    <property type="match status" value="1"/>
</dbReference>
<name>A0AAW2YU45_9EUKA</name>
<evidence type="ECO:0000259" key="2">
    <source>
        <dbReference type="PROSITE" id="PS50290"/>
    </source>
</evidence>
<dbReference type="InterPro" id="IPR000403">
    <property type="entry name" value="PI3/4_kinase_cat_dom"/>
</dbReference>
<dbReference type="GO" id="GO:0005634">
    <property type="term" value="C:nucleus"/>
    <property type="evidence" value="ECO:0007669"/>
    <property type="project" value="TreeGrafter"/>
</dbReference>
<dbReference type="SMART" id="SM00146">
    <property type="entry name" value="PI3Kc"/>
    <property type="match status" value="1"/>
</dbReference>
<protein>
    <recommendedName>
        <fullName evidence="2">PI3K/PI4K catalytic domain-containing protein</fullName>
    </recommendedName>
</protein>
<feature type="domain" description="PI3K/PI4K catalytic" evidence="2">
    <location>
        <begin position="232"/>
        <end position="569"/>
    </location>
</feature>
<accession>A0AAW2YU45</accession>
<evidence type="ECO:0000313" key="4">
    <source>
        <dbReference type="Proteomes" id="UP001431209"/>
    </source>
</evidence>
<evidence type="ECO:0000256" key="1">
    <source>
        <dbReference type="SAM" id="MobiDB-lite"/>
    </source>
</evidence>
<dbReference type="InterPro" id="IPR011009">
    <property type="entry name" value="Kinase-like_dom_sf"/>
</dbReference>
<dbReference type="GO" id="GO:0006281">
    <property type="term" value="P:DNA repair"/>
    <property type="evidence" value="ECO:0007669"/>
    <property type="project" value="TreeGrafter"/>
</dbReference>
<dbReference type="GO" id="GO:0035267">
    <property type="term" value="C:NuA4 histone acetyltransferase complex"/>
    <property type="evidence" value="ECO:0007669"/>
    <property type="project" value="TreeGrafter"/>
</dbReference>
<feature type="region of interest" description="Disordered" evidence="1">
    <location>
        <begin position="594"/>
        <end position="614"/>
    </location>
</feature>
<gene>
    <name evidence="3" type="ORF">AKO1_006867</name>
</gene>
<comment type="caution">
    <text evidence="3">The sequence shown here is derived from an EMBL/GenBank/DDBJ whole genome shotgun (WGS) entry which is preliminary data.</text>
</comment>
<dbReference type="GO" id="GO:0006355">
    <property type="term" value="P:regulation of DNA-templated transcription"/>
    <property type="evidence" value="ECO:0007669"/>
    <property type="project" value="TreeGrafter"/>
</dbReference>
<dbReference type="PROSITE" id="PS50290">
    <property type="entry name" value="PI3_4_KINASE_3"/>
    <property type="match status" value="1"/>
</dbReference>
<dbReference type="Proteomes" id="UP001431209">
    <property type="component" value="Unassembled WGS sequence"/>
</dbReference>
<dbReference type="PANTHER" id="PTHR11139:SF1">
    <property type="entry name" value="TRANSFORMATION_TRANSCRIPTION DOMAIN-ASSOCIATED PROTEIN"/>
    <property type="match status" value="1"/>
</dbReference>
<proteinExistence type="predicted"/>
<dbReference type="PANTHER" id="PTHR11139">
    <property type="entry name" value="ATAXIA TELANGIECTASIA MUTATED ATM -RELATED"/>
    <property type="match status" value="1"/>
</dbReference>
<dbReference type="CDD" id="cd05163">
    <property type="entry name" value="PIKK_TRRAP"/>
    <property type="match status" value="1"/>
</dbReference>
<dbReference type="Gene3D" id="1.10.1070.11">
    <property type="entry name" value="Phosphatidylinositol 3-/4-kinase, catalytic domain"/>
    <property type="match status" value="1"/>
</dbReference>
<keyword evidence="4" id="KW-1185">Reference proteome</keyword>
<dbReference type="InterPro" id="IPR050517">
    <property type="entry name" value="DDR_Repair_Kinase"/>
</dbReference>
<dbReference type="InterPro" id="IPR036940">
    <property type="entry name" value="PI3/4_kinase_cat_sf"/>
</dbReference>
<dbReference type="AlphaFoldDB" id="A0AAW2YU45"/>
<dbReference type="GO" id="GO:0000124">
    <property type="term" value="C:SAGA complex"/>
    <property type="evidence" value="ECO:0007669"/>
    <property type="project" value="TreeGrafter"/>
</dbReference>
<dbReference type="EMBL" id="JAOPGA020000682">
    <property type="protein sequence ID" value="KAL0480655.1"/>
    <property type="molecule type" value="Genomic_DNA"/>
</dbReference>
<reference evidence="3 4" key="1">
    <citation type="submission" date="2024-03" db="EMBL/GenBank/DDBJ databases">
        <title>The Acrasis kona genome and developmental transcriptomes reveal deep origins of eukaryotic multicellular pathways.</title>
        <authorList>
            <person name="Sheikh S."/>
            <person name="Fu C.-J."/>
            <person name="Brown M.W."/>
            <person name="Baldauf S.L."/>
        </authorList>
    </citation>
    <scope>NUCLEOTIDE SEQUENCE [LARGE SCALE GENOMIC DNA]</scope>
    <source>
        <strain evidence="3 4">ATCC MYA-3509</strain>
    </source>
</reference>
<evidence type="ECO:0000313" key="3">
    <source>
        <dbReference type="EMBL" id="KAL0480655.1"/>
    </source>
</evidence>
<sequence length="658" mass="74889">MVHEIEAIFKELCAKMRPDNDEDLQRGLEMLLHQCYEYNIYSLDHVPRIISVHVEKVLNSIFVKSNSTSQNSSSGQPSSSSSNNSNPTGALPIGPYLLQIESNLTQDLTKSQSLLELVNALKFWIDQIQKHSKINTMHSNNHHNTSTGVMVPLENLSGYLVDVHTVEVEIPGQYFMETLSTGYPLQQSQQISNHHQHQPLQFQEQYFDGNVGDDCDVREPFVEQHEKLQCFQPDVDLVRRNMVKCRRLTMRSHSGKLYPFLVTCVPASESTCYARSEDRVWSLMLHFNRVLDRYHHARRRALRIHTPIIIPLSQKIRLINERTQSYQSLEDVLHGHCEKSNELLDTYWKLIDSKIKDLMTSSNANGSIASNHEKIEQQAKLMVYQEMCDLHVPKDMLLKTMIKEARGSWNHLFQMRKRFITQLSLFSLIDEMINTRDVGIHKILISQDTGDLFRSDLRSDFNAQTGLLTRDPEHCVPFRLTPNMVNFCSPFGMEGPLLNNMSVAAHAFNKNKHHMRSLLNLFVRDELIAWQSIYSGAVSEKFSQDENLLKETVSLNVDGDILKRLNELAPPFVTHLPSASGQVVPGSPVVRMHNTQPSTSQNVSGQDGATPTANAVPLQAPQVGEEASVLNAKIIDLIHEAQKVDKLANMSPTWFPWV</sequence>
<feature type="compositionally biased region" description="Polar residues" evidence="1">
    <location>
        <begin position="594"/>
        <end position="613"/>
    </location>
</feature>